<dbReference type="GO" id="GO:0006979">
    <property type="term" value="P:response to oxidative stress"/>
    <property type="evidence" value="ECO:0007669"/>
    <property type="project" value="TreeGrafter"/>
</dbReference>
<dbReference type="InterPro" id="IPR050722">
    <property type="entry name" value="Pyruvate:ferred/Flavod_OxRd"/>
</dbReference>
<dbReference type="SUPFAM" id="SSF52518">
    <property type="entry name" value="Thiamin diphosphate-binding fold (THDP-binding)"/>
    <property type="match status" value="1"/>
</dbReference>
<evidence type="ECO:0000313" key="2">
    <source>
        <dbReference type="Proteomes" id="UP000713596"/>
    </source>
</evidence>
<dbReference type="AlphaFoldDB" id="A0A948T2K8"/>
<accession>A0A948T2K8</accession>
<dbReference type="Proteomes" id="UP000713596">
    <property type="component" value="Unassembled WGS sequence"/>
</dbReference>
<comment type="caution">
    <text evidence="1">The sequence shown here is derived from an EMBL/GenBank/DDBJ whole genome shotgun (WGS) entry which is preliminary data.</text>
</comment>
<gene>
    <name evidence="1" type="ORF">H9882_04945</name>
</gene>
<evidence type="ECO:0000313" key="1">
    <source>
        <dbReference type="EMBL" id="MBU3806222.1"/>
    </source>
</evidence>
<reference evidence="1" key="1">
    <citation type="journal article" date="2021" name="PeerJ">
        <title>Extensive microbial diversity within the chicken gut microbiome revealed by metagenomics and culture.</title>
        <authorList>
            <person name="Gilroy R."/>
            <person name="Ravi A."/>
            <person name="Getino M."/>
            <person name="Pursley I."/>
            <person name="Horton D.L."/>
            <person name="Alikhan N.F."/>
            <person name="Baker D."/>
            <person name="Gharbi K."/>
            <person name="Hall N."/>
            <person name="Watson M."/>
            <person name="Adriaenssens E.M."/>
            <person name="Foster-Nyarko E."/>
            <person name="Jarju S."/>
            <person name="Secka A."/>
            <person name="Antonio M."/>
            <person name="Oren A."/>
            <person name="Chaudhuri R.R."/>
            <person name="La Ragione R."/>
            <person name="Hildebrand F."/>
            <person name="Pallen M.J."/>
        </authorList>
    </citation>
    <scope>NUCLEOTIDE SEQUENCE</scope>
    <source>
        <strain evidence="1">B5_2728</strain>
    </source>
</reference>
<feature type="non-terminal residue" evidence="1">
    <location>
        <position position="1"/>
    </location>
</feature>
<proteinExistence type="predicted"/>
<dbReference type="Gene3D" id="3.40.50.970">
    <property type="match status" value="1"/>
</dbReference>
<evidence type="ECO:0008006" key="3">
    <source>
        <dbReference type="Google" id="ProtNLM"/>
    </source>
</evidence>
<dbReference type="InterPro" id="IPR029061">
    <property type="entry name" value="THDP-binding"/>
</dbReference>
<organism evidence="1 2">
    <name type="scientific">Candidatus Allofournierella pullistercoris</name>
    <dbReference type="NCBI Taxonomy" id="2838597"/>
    <lineage>
        <taxon>Bacteria</taxon>
        <taxon>Bacillati</taxon>
        <taxon>Bacillota</taxon>
        <taxon>Clostridia</taxon>
        <taxon>Eubacteriales</taxon>
        <taxon>Oscillospiraceae</taxon>
        <taxon>Allofournierella</taxon>
    </lineage>
</organism>
<name>A0A948T2K8_9FIRM</name>
<dbReference type="PANTHER" id="PTHR32154">
    <property type="entry name" value="PYRUVATE-FLAVODOXIN OXIDOREDUCTASE-RELATED"/>
    <property type="match status" value="1"/>
</dbReference>
<protein>
    <recommendedName>
        <fullName evidence="3">Pyruvate:ferredoxin (Flavodoxin) oxidoreductase</fullName>
    </recommendedName>
</protein>
<dbReference type="EMBL" id="JAHLFP010000037">
    <property type="protein sequence ID" value="MBU3806222.1"/>
    <property type="molecule type" value="Genomic_DNA"/>
</dbReference>
<reference evidence="1" key="2">
    <citation type="submission" date="2021-04" db="EMBL/GenBank/DDBJ databases">
        <authorList>
            <person name="Gilroy R."/>
        </authorList>
    </citation>
    <scope>NUCLEOTIDE SEQUENCE</scope>
    <source>
        <strain evidence="1">B5_2728</strain>
    </source>
</reference>
<dbReference type="PANTHER" id="PTHR32154:SF0">
    <property type="entry name" value="PYRUVATE-FLAVODOXIN OXIDOREDUCTASE-RELATED"/>
    <property type="match status" value="1"/>
</dbReference>
<sequence>TEAESYHGPSLVIGYAPCEMHGLKGGMTNCQAEMKKAVAAGYWNMFRFDPRKKAEGKNPFQLDSKPATADYKEFIQSETRYSRLKLAFPERAEELFDMADKQAKEHYAYLQKLVKLYAPEQE</sequence>